<comment type="similarity">
    <text evidence="2">Belongs to the polysaccharide deacetylase family.</text>
</comment>
<comment type="function">
    <text evidence="1">Is involved in generating a small heat-stable compound (Nod), an acylated oligomer of N-acetylglucosamine, that stimulates mitosis in various plant protoplasts.</text>
</comment>
<evidence type="ECO:0000256" key="4">
    <source>
        <dbReference type="ARBA" id="ARBA00022729"/>
    </source>
</evidence>
<evidence type="ECO:0000256" key="2">
    <source>
        <dbReference type="ARBA" id="ARBA00010973"/>
    </source>
</evidence>
<dbReference type="PROSITE" id="PS51677">
    <property type="entry name" value="NODB"/>
    <property type="match status" value="1"/>
</dbReference>
<name>A0A0N1F7Q7_9HYPH</name>
<dbReference type="GO" id="GO:0016810">
    <property type="term" value="F:hydrolase activity, acting on carbon-nitrogen (but not peptide) bonds"/>
    <property type="evidence" value="ECO:0007669"/>
    <property type="project" value="InterPro"/>
</dbReference>
<dbReference type="CDD" id="cd10968">
    <property type="entry name" value="CE4_Mlr8448_like_5s"/>
    <property type="match status" value="1"/>
</dbReference>
<evidence type="ECO:0000256" key="3">
    <source>
        <dbReference type="ARBA" id="ARBA00020071"/>
    </source>
</evidence>
<evidence type="ECO:0000313" key="7">
    <source>
        <dbReference type="EMBL" id="KPH82328.1"/>
    </source>
</evidence>
<comment type="caution">
    <text evidence="7">The sequence shown here is derived from an EMBL/GenBank/DDBJ whole genome shotgun (WGS) entry which is preliminary data.</text>
</comment>
<proteinExistence type="inferred from homology"/>
<protein>
    <recommendedName>
        <fullName evidence="3">Chitooligosaccharide deacetylase</fullName>
    </recommendedName>
    <alternativeName>
        <fullName evidence="5">Nodulation protein B</fullName>
    </alternativeName>
</protein>
<dbReference type="OrthoDB" id="9782872at2"/>
<dbReference type="PANTHER" id="PTHR34216:SF7">
    <property type="entry name" value="POLY-BETA-1,6-N-ACETYL-D-GLUCOSAMINE N-DEACETYLASE"/>
    <property type="match status" value="1"/>
</dbReference>
<keyword evidence="8" id="KW-1185">Reference proteome</keyword>
<dbReference type="EMBL" id="LGSZ01000022">
    <property type="protein sequence ID" value="KPH82328.1"/>
    <property type="molecule type" value="Genomic_DNA"/>
</dbReference>
<organism evidence="7 8">
    <name type="scientific">Bosea vaviloviae</name>
    <dbReference type="NCBI Taxonomy" id="1526658"/>
    <lineage>
        <taxon>Bacteria</taxon>
        <taxon>Pseudomonadati</taxon>
        <taxon>Pseudomonadota</taxon>
        <taxon>Alphaproteobacteria</taxon>
        <taxon>Hyphomicrobiales</taxon>
        <taxon>Boseaceae</taxon>
        <taxon>Bosea</taxon>
    </lineage>
</organism>
<dbReference type="GO" id="GO:0005975">
    <property type="term" value="P:carbohydrate metabolic process"/>
    <property type="evidence" value="ECO:0007669"/>
    <property type="project" value="InterPro"/>
</dbReference>
<keyword evidence="4" id="KW-0732">Signal</keyword>
<dbReference type="PANTHER" id="PTHR34216">
    <property type="match status" value="1"/>
</dbReference>
<evidence type="ECO:0000256" key="1">
    <source>
        <dbReference type="ARBA" id="ARBA00003236"/>
    </source>
</evidence>
<dbReference type="InterPro" id="IPR002509">
    <property type="entry name" value="NODB_dom"/>
</dbReference>
<dbReference type="Proteomes" id="UP000037822">
    <property type="component" value="Unassembled WGS sequence"/>
</dbReference>
<dbReference type="PATRIC" id="fig|1526658.3.peg.3131"/>
<evidence type="ECO:0000256" key="5">
    <source>
        <dbReference type="ARBA" id="ARBA00032976"/>
    </source>
</evidence>
<evidence type="ECO:0000313" key="8">
    <source>
        <dbReference type="Proteomes" id="UP000037822"/>
    </source>
</evidence>
<dbReference type="InterPro" id="IPR051398">
    <property type="entry name" value="Polysacch_Deacetylase"/>
</dbReference>
<accession>A0A0N1F7Q7</accession>
<dbReference type="InterPro" id="IPR011330">
    <property type="entry name" value="Glyco_hydro/deAcase_b/a-brl"/>
</dbReference>
<dbReference type="SUPFAM" id="SSF88713">
    <property type="entry name" value="Glycoside hydrolase/deacetylase"/>
    <property type="match status" value="1"/>
</dbReference>
<feature type="domain" description="NodB homology" evidence="6">
    <location>
        <begin position="103"/>
        <end position="360"/>
    </location>
</feature>
<reference evidence="7 8" key="1">
    <citation type="submission" date="2015-07" db="EMBL/GenBank/DDBJ databases">
        <title>Whole genome sequencing of Bosea vaviloviae isolated from cave pool.</title>
        <authorList>
            <person name="Tan N.E.H."/>
            <person name="Lee Y.P."/>
            <person name="Gan H.M."/>
            <person name="Barton H."/>
            <person name="Savka M.A."/>
        </authorList>
    </citation>
    <scope>NUCLEOTIDE SEQUENCE [LARGE SCALE GENOMIC DNA]</scope>
    <source>
        <strain evidence="7 8">SD260</strain>
    </source>
</reference>
<sequence length="360" mass="39587">MNLRHQNLRHHAFSAVFGAIAAMGADRWGRGLAQGAGVILTLHHVRPQRQVGFSPNGLLEITPEFLDRTLMLIRAEGYDLVSLDQAVARLSSPRQSSQRKGRFFVALTFDDGYRDNVEHAWPVLASHGAPWTLFVTTGFADRTARLWWLELEEAIRALPQIALTLPDGPFAARTGSDTEKQRAFEALYWRLRKQPEAILLSAISELAAQAGIDAAALVERECLPWNMLRALAGAPGVTIGAHTLTHPMLARHDEAFARAEIVDSKSRLEAELGMPIRHFAYPVGDPSSAGPREFGLARAAGFTSAVTTRPGHLFAEHADHLHALPRVSLNGLHQSEAALRALLSGLPFWLWNRGRRLSVG</sequence>
<gene>
    <name evidence="7" type="ORF">AE618_03980</name>
</gene>
<dbReference type="AlphaFoldDB" id="A0A0N1F7Q7"/>
<dbReference type="Gene3D" id="3.20.20.370">
    <property type="entry name" value="Glycoside hydrolase/deacetylase"/>
    <property type="match status" value="1"/>
</dbReference>
<evidence type="ECO:0000259" key="6">
    <source>
        <dbReference type="PROSITE" id="PS51677"/>
    </source>
</evidence>
<dbReference type="Pfam" id="PF01522">
    <property type="entry name" value="Polysacc_deac_1"/>
    <property type="match status" value="1"/>
</dbReference>